<sequence length="936" mass="103610">MHAKKLIETSIPLDEINAQAVREKSIRKGHPSTLHLWWARRPLAAARCVIFASTVDDPGEHPELFPTEEEQDRERDRLFGIIKRLADWDNIGDERLYEEARAEMVRYAPGGKLPEFLDPFSGGGALPLEAQRLGLKAHAADLNPIPVTINRAMIDIPARFCGHDPVNPDARRRCLTSTYPRATGLAADVEYYANLMREKAKERIGANYPDVEVTKGGVTKRATPIAYIWARTVTCPNPACRHETPLVKSFWLSKKAKHRAYIDPIAKNGQVHYEVHFEGDGRPADFAHVHRNTFDRRGAVCLHCGSPISLDYIRTESREHSLGNQLMAIVSKNPLGQGRWYSSPTEADSANADISAPKNAPMQKLPDKALGFRIQAYGYRYWKDLYTNRQLTALMALSDLVAEMRSTIEADALAAGMADDHVGLANDGLGAEAYAEAVSVYLAFMVDKEADYCSSICIWHTTGEKMANTMRRQAISMTYDYAEVNPLSLSSGSFHSMIGQICEAIKTLPAKPLCDAVQRDATQTDRLTNLLISTDPPYYDNIDYSDLSDYFYIWMRRSLKDVWPDTFGTMLTPKAEELIATPYRFDGGAKAAKKFFEHGMKETFTQLAKAMSDNYPMTVYYAYKQSENTNEGTTSSGWETMLQALIDAGMRITGTWPMRTELTTALKGTRNNLASSIVLVCRRRPADAPITDRPGFLRELRRNLRDSLADMQGGSIAPVDLTQAAIGPGMAAFSRYAQVIEADGRPMSVHTALGIINEQLDALMGESGEDLDGETRFCLSWYAQYGFDKGPFGDAETLRNARGASLEALTHAGVLESGGGKVRLVRPTEVADVAQARLAPSCWSDLMAEVAALESRDGVGGAAKVVAAFDDARAERTKSLAYLLFQSADRGGRGEDAQLFNDLVTSWDDIAERADTLRRQTPVQQTLDLGLDYPTD</sequence>
<reference evidence="2 3" key="1">
    <citation type="submission" date="2015-12" db="EMBL/GenBank/DDBJ databases">
        <title>Draft Genome Sequence of Olsenella scatoligenes SK9K4T; a Producer of 3-Methylindole- (skatole) and 4-Methylphenol- (p-cresol) Isolated from Pig Feces.</title>
        <authorList>
            <person name="Li X."/>
            <person name="Borg B."/>
            <person name="Canibe N."/>
        </authorList>
    </citation>
    <scope>NUCLEOTIDE SEQUENCE [LARGE SCALE GENOMIC DNA]</scope>
    <source>
        <strain evidence="2 3">SK9K4</strain>
    </source>
</reference>
<feature type="domain" description="DUF1156" evidence="1">
    <location>
        <begin position="11"/>
        <end position="80"/>
    </location>
</feature>
<evidence type="ECO:0000259" key="1">
    <source>
        <dbReference type="Pfam" id="PF06634"/>
    </source>
</evidence>
<name>A0A117J4V2_TRASO</name>
<dbReference type="InterPro" id="IPR029063">
    <property type="entry name" value="SAM-dependent_MTases_sf"/>
</dbReference>
<proteinExistence type="predicted"/>
<dbReference type="SUPFAM" id="SSF53335">
    <property type="entry name" value="S-adenosyl-L-methionine-dependent methyltransferases"/>
    <property type="match status" value="1"/>
</dbReference>
<dbReference type="InterPro" id="IPR009537">
    <property type="entry name" value="DUF1156"/>
</dbReference>
<dbReference type="RefSeq" id="WP_059053654.1">
    <property type="nucleotide sequence ID" value="NZ_LOJF01000001.1"/>
</dbReference>
<comment type="caution">
    <text evidence="2">The sequence shown here is derived from an EMBL/GenBank/DDBJ whole genome shotgun (WGS) entry which is preliminary data.</text>
</comment>
<evidence type="ECO:0000313" key="3">
    <source>
        <dbReference type="Proteomes" id="UP000054078"/>
    </source>
</evidence>
<dbReference type="REBASE" id="146954">
    <property type="entry name" value="M.OscSK9K4ORF3510P"/>
</dbReference>
<protein>
    <recommendedName>
        <fullName evidence="1">DUF1156 domain-containing protein</fullName>
    </recommendedName>
</protein>
<keyword evidence="3" id="KW-1185">Reference proteome</keyword>
<evidence type="ECO:0000313" key="2">
    <source>
        <dbReference type="EMBL" id="KUH59396.1"/>
    </source>
</evidence>
<dbReference type="Pfam" id="PF06634">
    <property type="entry name" value="DUF1156"/>
    <property type="match status" value="1"/>
</dbReference>
<dbReference type="EMBL" id="LOJF01000001">
    <property type="protein sequence ID" value="KUH59396.1"/>
    <property type="molecule type" value="Genomic_DNA"/>
</dbReference>
<dbReference type="AlphaFoldDB" id="A0A117J4V2"/>
<dbReference type="Proteomes" id="UP000054078">
    <property type="component" value="Unassembled WGS sequence"/>
</dbReference>
<accession>A0A117J4V2</accession>
<organism evidence="2 3">
    <name type="scientific">Tractidigestivibacter scatoligenes</name>
    <name type="common">Olsenella scatoligenes</name>
    <dbReference type="NCBI Taxonomy" id="1299998"/>
    <lineage>
        <taxon>Bacteria</taxon>
        <taxon>Bacillati</taxon>
        <taxon>Actinomycetota</taxon>
        <taxon>Coriobacteriia</taxon>
        <taxon>Coriobacteriales</taxon>
        <taxon>Atopobiaceae</taxon>
        <taxon>Tractidigestivibacter</taxon>
    </lineage>
</organism>
<dbReference type="STRING" id="1299998.AUL39_03510"/>
<gene>
    <name evidence="2" type="ORF">AUL39_03510</name>
</gene>
<dbReference type="OrthoDB" id="3197274at2"/>